<gene>
    <name evidence="3" type="ORF">HZA61_15990</name>
</gene>
<dbReference type="PANTHER" id="PTHR30486">
    <property type="entry name" value="TWITCHING MOTILITY PROTEIN PILT"/>
    <property type="match status" value="1"/>
</dbReference>
<dbReference type="NCBIfam" id="TIGR01420">
    <property type="entry name" value="pilT_fam"/>
    <property type="match status" value="1"/>
</dbReference>
<evidence type="ECO:0000259" key="2">
    <source>
        <dbReference type="SMART" id="SM00382"/>
    </source>
</evidence>
<dbReference type="Gene3D" id="3.30.450.90">
    <property type="match status" value="1"/>
</dbReference>
<evidence type="ECO:0000313" key="4">
    <source>
        <dbReference type="Proteomes" id="UP000696931"/>
    </source>
</evidence>
<dbReference type="EMBL" id="JACRIW010000114">
    <property type="protein sequence ID" value="MBI5170987.1"/>
    <property type="molecule type" value="Genomic_DNA"/>
</dbReference>
<dbReference type="Gene3D" id="3.40.50.300">
    <property type="entry name" value="P-loop containing nucleotide triphosphate hydrolases"/>
    <property type="match status" value="1"/>
</dbReference>
<dbReference type="AlphaFoldDB" id="A0A933SEB1"/>
<dbReference type="Pfam" id="PF00437">
    <property type="entry name" value="T2SSE"/>
    <property type="match status" value="1"/>
</dbReference>
<proteinExistence type="inferred from homology"/>
<dbReference type="InterPro" id="IPR006321">
    <property type="entry name" value="PilT/PilU"/>
</dbReference>
<comment type="similarity">
    <text evidence="1">Belongs to the GSP E family.</text>
</comment>
<dbReference type="Proteomes" id="UP000696931">
    <property type="component" value="Unassembled WGS sequence"/>
</dbReference>
<accession>A0A933SEB1</accession>
<dbReference type="InterPro" id="IPR027417">
    <property type="entry name" value="P-loop_NTPase"/>
</dbReference>
<dbReference type="SMART" id="SM00382">
    <property type="entry name" value="AAA"/>
    <property type="match status" value="1"/>
</dbReference>
<name>A0A933SEB1_UNCEI</name>
<evidence type="ECO:0000313" key="3">
    <source>
        <dbReference type="EMBL" id="MBI5170987.1"/>
    </source>
</evidence>
<comment type="caution">
    <text evidence="3">The sequence shown here is derived from an EMBL/GenBank/DDBJ whole genome shotgun (WGS) entry which is preliminary data.</text>
</comment>
<dbReference type="CDD" id="cd01131">
    <property type="entry name" value="PilT"/>
    <property type="match status" value="1"/>
</dbReference>
<evidence type="ECO:0000256" key="1">
    <source>
        <dbReference type="ARBA" id="ARBA00006611"/>
    </source>
</evidence>
<reference evidence="3" key="1">
    <citation type="submission" date="2020-07" db="EMBL/GenBank/DDBJ databases">
        <title>Huge and variable diversity of episymbiotic CPR bacteria and DPANN archaea in groundwater ecosystems.</title>
        <authorList>
            <person name="He C.Y."/>
            <person name="Keren R."/>
            <person name="Whittaker M."/>
            <person name="Farag I.F."/>
            <person name="Doudna J."/>
            <person name="Cate J.H.D."/>
            <person name="Banfield J.F."/>
        </authorList>
    </citation>
    <scope>NUCLEOTIDE SEQUENCE</scope>
    <source>
        <strain evidence="3">NC_groundwater_1813_Pr3_B-0.1um_71_17</strain>
    </source>
</reference>
<dbReference type="InterPro" id="IPR003593">
    <property type="entry name" value="AAA+_ATPase"/>
</dbReference>
<dbReference type="SUPFAM" id="SSF52540">
    <property type="entry name" value="P-loop containing nucleoside triphosphate hydrolases"/>
    <property type="match status" value="1"/>
</dbReference>
<sequence length="365" mass="39833">MPRIDAFLEIGRQQGGSDIHFTVGLPPLVRLDGELVPIKFRHLDPDEVQSFVNEILTPHHAEELGRRGAVDFAYAAGGVGRFRVNVLRQRRGVAAICRVIPDEVPRLSDLGLPRVVHQFTTLTSGLVLVTGPTGTGKSTTLAAMIREIAETRSVNIVTLEDPVEFLHRSSRSLIIQRELGTQVASFREGLRSALRQDPDVILVGELREPDAISLALEAAETGHLVLGTLHTRGAAQTIDRIVDAHSADHQAQVRHSLADNLKAVVSQELIRAADGRGRRAALEVLVLTTAVQQMVREGKTFQIPGAITTGKRLGMQLMDQAMLSLVRAGEIDPDEAFLRAEDKWGFAPFVTRPELLAMTHGDRAA</sequence>
<protein>
    <submittedName>
        <fullName evidence="3">PilT/PilU family type 4a pilus ATPase</fullName>
    </submittedName>
</protein>
<dbReference type="GO" id="GO:0016887">
    <property type="term" value="F:ATP hydrolysis activity"/>
    <property type="evidence" value="ECO:0007669"/>
    <property type="project" value="InterPro"/>
</dbReference>
<organism evidence="3 4">
    <name type="scientific">Eiseniibacteriota bacterium</name>
    <dbReference type="NCBI Taxonomy" id="2212470"/>
    <lineage>
        <taxon>Bacteria</taxon>
        <taxon>Candidatus Eiseniibacteriota</taxon>
    </lineage>
</organism>
<feature type="domain" description="AAA+ ATPase" evidence="2">
    <location>
        <begin position="123"/>
        <end position="257"/>
    </location>
</feature>
<dbReference type="InterPro" id="IPR001482">
    <property type="entry name" value="T2SS/T4SS_dom"/>
</dbReference>
<dbReference type="InterPro" id="IPR050921">
    <property type="entry name" value="T4SS_GSP_E_ATPase"/>
</dbReference>
<dbReference type="PANTHER" id="PTHR30486:SF6">
    <property type="entry name" value="TYPE IV PILUS RETRACTATION ATPASE PILT"/>
    <property type="match status" value="1"/>
</dbReference>
<dbReference type="GO" id="GO:0005524">
    <property type="term" value="F:ATP binding"/>
    <property type="evidence" value="ECO:0007669"/>
    <property type="project" value="InterPro"/>
</dbReference>